<dbReference type="Proteomes" id="UP000829398">
    <property type="component" value="Chromosome 5"/>
</dbReference>
<reference evidence="2" key="1">
    <citation type="journal article" date="2023" name="Hortic. Res.">
        <title>A chromosome-level phased genome enabling allele-level studies in sweet orange: a case study on citrus Huanglongbing tolerance.</title>
        <authorList>
            <person name="Wu B."/>
            <person name="Yu Q."/>
            <person name="Deng Z."/>
            <person name="Duan Y."/>
            <person name="Luo F."/>
            <person name="Gmitter F. Jr."/>
        </authorList>
    </citation>
    <scope>NUCLEOTIDE SEQUENCE [LARGE SCALE GENOMIC DNA]</scope>
    <source>
        <strain evidence="2">cv. Valencia</strain>
    </source>
</reference>
<proteinExistence type="predicted"/>
<organism evidence="1 2">
    <name type="scientific">Citrus sinensis</name>
    <name type="common">Sweet orange</name>
    <name type="synonym">Citrus aurantium var. sinensis</name>
    <dbReference type="NCBI Taxonomy" id="2711"/>
    <lineage>
        <taxon>Eukaryota</taxon>
        <taxon>Viridiplantae</taxon>
        <taxon>Streptophyta</taxon>
        <taxon>Embryophyta</taxon>
        <taxon>Tracheophyta</taxon>
        <taxon>Spermatophyta</taxon>
        <taxon>Magnoliopsida</taxon>
        <taxon>eudicotyledons</taxon>
        <taxon>Gunneridae</taxon>
        <taxon>Pentapetalae</taxon>
        <taxon>rosids</taxon>
        <taxon>malvids</taxon>
        <taxon>Sapindales</taxon>
        <taxon>Rutaceae</taxon>
        <taxon>Aurantioideae</taxon>
        <taxon>Citrus</taxon>
    </lineage>
</organism>
<keyword evidence="2" id="KW-1185">Reference proteome</keyword>
<protein>
    <submittedName>
        <fullName evidence="1">Uncharacterized protein</fullName>
    </submittedName>
</protein>
<gene>
    <name evidence="1" type="ORF">KPL71_014583</name>
</gene>
<accession>A0ACB8KCQ9</accession>
<dbReference type="EMBL" id="CM039174">
    <property type="protein sequence ID" value="KAH9752149.1"/>
    <property type="molecule type" value="Genomic_DNA"/>
</dbReference>
<name>A0ACB8KCQ9_CITSI</name>
<comment type="caution">
    <text evidence="1">The sequence shown here is derived from an EMBL/GenBank/DDBJ whole genome shotgun (WGS) entry which is preliminary data.</text>
</comment>
<evidence type="ECO:0000313" key="2">
    <source>
        <dbReference type="Proteomes" id="UP000829398"/>
    </source>
</evidence>
<evidence type="ECO:0000313" key="1">
    <source>
        <dbReference type="EMBL" id="KAH9752149.1"/>
    </source>
</evidence>
<sequence>MINNHIWGPEFNKKEAKIRKLKAELSRIDAEKTRPSLFTQPSSPRKSKSKVKISEPKPKPETVDESNPSESNPSSSNSSANTDETSMDSESEYADITGILMATETADPSAYTSTPIVEDHPSDQACHKPYLKIECKDEKKCVCPTTKKRHFQKHFHKKSSSKKPFRYFKKKDVSQYRKKKSNRCFVCKKRSHFARNCPHKSAKAVRLIQHLQHSSLLSENEDVESNFSEQSAQDDQTAFLIAESYDSEDIFVISTVQIVNHVSSIPRPSLKMFILPSKFHKPIPVIGFIDTGEDTSMIDPYVLPSDCWEHHSKLFRAINGETFETTLITKKPIETPSPYSHISQKFLEFCLENHSQFHHRLPLWKNEQFFIHLPFKLNEDINPTKASHLGMSPSDLLLAKQECSQLLQQGLIEFTDSD</sequence>